<dbReference type="InterPro" id="IPR017476">
    <property type="entry name" value="UDP-Glc/GDP-Man"/>
</dbReference>
<name>A0A379JJW1_9NOCA</name>
<evidence type="ECO:0000259" key="5">
    <source>
        <dbReference type="SMART" id="SM00984"/>
    </source>
</evidence>
<evidence type="ECO:0000256" key="2">
    <source>
        <dbReference type="ARBA" id="ARBA00023002"/>
    </source>
</evidence>
<dbReference type="Gene3D" id="3.40.50.720">
    <property type="entry name" value="NAD(P)-binding Rossmann-like Domain"/>
    <property type="match status" value="2"/>
</dbReference>
<dbReference type="SUPFAM" id="SSF51735">
    <property type="entry name" value="NAD(P)-binding Rossmann-fold domains"/>
    <property type="match status" value="1"/>
</dbReference>
<dbReference type="GO" id="GO:0000271">
    <property type="term" value="P:polysaccharide biosynthetic process"/>
    <property type="evidence" value="ECO:0007669"/>
    <property type="project" value="InterPro"/>
</dbReference>
<dbReference type="SMART" id="SM00984">
    <property type="entry name" value="UDPG_MGDP_dh_C"/>
    <property type="match status" value="1"/>
</dbReference>
<dbReference type="RefSeq" id="WP_063821508.1">
    <property type="nucleotide sequence ID" value="NZ_UGRY01000005.1"/>
</dbReference>
<dbReference type="GO" id="GO:0016628">
    <property type="term" value="F:oxidoreductase activity, acting on the CH-CH group of donors, NAD or NADP as acceptor"/>
    <property type="evidence" value="ECO:0007669"/>
    <property type="project" value="InterPro"/>
</dbReference>
<reference evidence="6 7" key="1">
    <citation type="submission" date="2018-06" db="EMBL/GenBank/DDBJ databases">
        <authorList>
            <consortium name="Pathogen Informatics"/>
            <person name="Doyle S."/>
        </authorList>
    </citation>
    <scope>NUCLEOTIDE SEQUENCE [LARGE SCALE GENOMIC DNA]</scope>
    <source>
        <strain evidence="6 7">NCTC1934</strain>
    </source>
</reference>
<dbReference type="InterPro" id="IPR028359">
    <property type="entry name" value="UDP_ManNAc/GlcNAc_DH"/>
</dbReference>
<dbReference type="SUPFAM" id="SSF48179">
    <property type="entry name" value="6-phosphogluconate dehydrogenase C-terminal domain-like"/>
    <property type="match status" value="1"/>
</dbReference>
<dbReference type="AlphaFoldDB" id="A0A379JJW1"/>
<dbReference type="OrthoDB" id="5193947at2"/>
<dbReference type="InterPro" id="IPR014027">
    <property type="entry name" value="UDP-Glc/GDP-Man_DH_C"/>
</dbReference>
<keyword evidence="3" id="KW-0520">NAD</keyword>
<accession>A0A379JJW1</accession>
<dbReference type="InterPro" id="IPR008927">
    <property type="entry name" value="6-PGluconate_DH-like_C_sf"/>
</dbReference>
<evidence type="ECO:0000313" key="6">
    <source>
        <dbReference type="EMBL" id="SUD48857.1"/>
    </source>
</evidence>
<keyword evidence="2 6" id="KW-0560">Oxidoreductase</keyword>
<evidence type="ECO:0000256" key="1">
    <source>
        <dbReference type="ARBA" id="ARBA00006601"/>
    </source>
</evidence>
<dbReference type="PANTHER" id="PTHR43491">
    <property type="entry name" value="UDP-N-ACETYL-D-MANNOSAMINE DEHYDROGENASE"/>
    <property type="match status" value="1"/>
</dbReference>
<evidence type="ECO:0000256" key="3">
    <source>
        <dbReference type="ARBA" id="ARBA00023027"/>
    </source>
</evidence>
<keyword evidence="7" id="KW-1185">Reference proteome</keyword>
<dbReference type="Proteomes" id="UP000255467">
    <property type="component" value="Unassembled WGS sequence"/>
</dbReference>
<comment type="similarity">
    <text evidence="1 4">Belongs to the UDP-glucose/GDP-mannose dehydrogenase family.</text>
</comment>
<gene>
    <name evidence="6" type="primary">ywqF</name>
    <name evidence="6" type="ORF">NCTC1934_06194</name>
</gene>
<dbReference type="GO" id="GO:0003979">
    <property type="term" value="F:UDP-glucose 6-dehydrogenase activity"/>
    <property type="evidence" value="ECO:0007669"/>
    <property type="project" value="UniProtKB-EC"/>
</dbReference>
<dbReference type="EMBL" id="UGRY01000005">
    <property type="protein sequence ID" value="SUD48857.1"/>
    <property type="molecule type" value="Genomic_DNA"/>
</dbReference>
<sequence length="421" mass="45195">MNPATTRAKAAGPRKVVVIGQGFVGLPAAMLAQQTGHMVIGFDTDLDRITRLRSGDSYISDVPSHLLRQAQESGRYWPTHDTDALDNFDVALVAVPTPVIGDHPDLSYVQAAAKTLAPHLRPGCLVALESTSYPGTTETVFAPILETAGLIAGRDFHLGYAPERLNPGSGITSIARIPKIVAGIDRESLHAVTEFWQGLIDTVIPAPDIRTAEVAKLIENTFRLLNISFVNELAQQARHLGVDIWSALNLAATKPYGYMEFRPSVGAGGHCLPSDTAYLSWRLREVGRSSQLIATALRINTAQPGYVANRILTACAPIDGQPRIVVVGATYKPDVADIRDSAALKVTDILRSRGADVTIVDPLLGHHPGILTDLTPDTVAHTDLVALLVAHRGLDYPLIRTAPRVFDACAALTPAAHIERL</sequence>
<dbReference type="EC" id="1.1.1.22" evidence="6"/>
<dbReference type="NCBIfam" id="TIGR03026">
    <property type="entry name" value="NDP-sugDHase"/>
    <property type="match status" value="1"/>
</dbReference>
<dbReference type="Pfam" id="PF03720">
    <property type="entry name" value="UDPG_MGDP_dh_C"/>
    <property type="match status" value="1"/>
</dbReference>
<dbReference type="InterPro" id="IPR036291">
    <property type="entry name" value="NAD(P)-bd_dom_sf"/>
</dbReference>
<proteinExistence type="inferred from homology"/>
<organism evidence="6 7">
    <name type="scientific">Nocardia otitidiscaviarum</name>
    <dbReference type="NCBI Taxonomy" id="1823"/>
    <lineage>
        <taxon>Bacteria</taxon>
        <taxon>Bacillati</taxon>
        <taxon>Actinomycetota</taxon>
        <taxon>Actinomycetes</taxon>
        <taxon>Mycobacteriales</taxon>
        <taxon>Nocardiaceae</taxon>
        <taxon>Nocardia</taxon>
    </lineage>
</organism>
<dbReference type="InterPro" id="IPR036220">
    <property type="entry name" value="UDP-Glc/GDP-Man_DH_C_sf"/>
</dbReference>
<dbReference type="InterPro" id="IPR001732">
    <property type="entry name" value="UDP-Glc/GDP-Man_DH_N"/>
</dbReference>
<feature type="domain" description="UDP-glucose/GDP-mannose dehydrogenase C-terminal" evidence="5">
    <location>
        <begin position="325"/>
        <end position="414"/>
    </location>
</feature>
<dbReference type="Pfam" id="PF03721">
    <property type="entry name" value="UDPG_MGDP_dh_N"/>
    <property type="match status" value="1"/>
</dbReference>
<evidence type="ECO:0000313" key="7">
    <source>
        <dbReference type="Proteomes" id="UP000255467"/>
    </source>
</evidence>
<dbReference type="PIRSF" id="PIRSF000124">
    <property type="entry name" value="UDPglc_GDPman_dh"/>
    <property type="match status" value="1"/>
</dbReference>
<dbReference type="PANTHER" id="PTHR43491:SF2">
    <property type="entry name" value="UDP-N-ACETYL-D-MANNOSAMINE DEHYDROGENASE"/>
    <property type="match status" value="1"/>
</dbReference>
<dbReference type="GO" id="GO:0051287">
    <property type="term" value="F:NAD binding"/>
    <property type="evidence" value="ECO:0007669"/>
    <property type="project" value="InterPro"/>
</dbReference>
<dbReference type="SUPFAM" id="SSF52413">
    <property type="entry name" value="UDP-glucose/GDP-mannose dehydrogenase C-terminal domain"/>
    <property type="match status" value="1"/>
</dbReference>
<dbReference type="PIRSF" id="PIRSF500136">
    <property type="entry name" value="UDP_ManNAc_DH"/>
    <property type="match status" value="1"/>
</dbReference>
<dbReference type="Pfam" id="PF00984">
    <property type="entry name" value="UDPG_MGDP_dh"/>
    <property type="match status" value="1"/>
</dbReference>
<protein>
    <submittedName>
        <fullName evidence="6">UDP-glucose 6-dehydrogenase ywqF</fullName>
        <ecNumber evidence="6">1.1.1.22</ecNumber>
    </submittedName>
</protein>
<dbReference type="InterPro" id="IPR014026">
    <property type="entry name" value="UDP-Glc/GDP-Man_DH_dimer"/>
</dbReference>
<evidence type="ECO:0000256" key="4">
    <source>
        <dbReference type="PIRNR" id="PIRNR000124"/>
    </source>
</evidence>